<keyword evidence="1" id="KW-0732">Signal</keyword>
<feature type="domain" description="BPP" evidence="2">
    <location>
        <begin position="18"/>
        <end position="294"/>
    </location>
</feature>
<name>A0A1E8FDT1_9ALTE</name>
<sequence length="625" mass="67598">MKALKFTLPLLTSLVMSACSVSEPAKDIAETFTLSPIAVAGESLKPVVSDHLQGYLVTSEATGLIWLSPEGQQLSRLPGHIAQADWRPLPGSDSTIIVAAIDQNTSALHLATLNTTNGEFTLHASIGSEVADRETICLSRQDDELHLFSSDARGMMSHYLVTSTPDWALTPIRQMMVGPNLSACAVSDASNTLLITEEETGVWQYSGDAEGENTRTLDYFASGPEIESVAALKDGRYFVVATDEPALYERGKHNFTWPLTTQRELKSVSVASTPELIYVGLFDEASGELLTGRLKNTAPLIAEKEQVTTLTADIQTTPVNRYGDAADDPAIWINKANPEASLVLGTDKKYGLNVYSLQGELLQSLPTGRVNNVDVRYQVSTPTGKKDLAVASNRSSQTLSVYDIASSGVVTHVAELPTTLSDVYGLCSGVIDGELVIFVNDTDGRYQQYALGYQDNQPVASLMTEFTLPSQPEGCVVDDTNKMVYMGEEAVGIWQKDLSMLLSEPGLIARIGNGVAADIEGMGIYELDARRYLVASSQGNSRFAVYALDDGNRLLGTFRIGINADEHIDGVSETDGLEVTSMAMGEKFPQGLMVVQDGRNVMPSAPQNFKLINGSKLADFIRRKR</sequence>
<dbReference type="InterPro" id="IPR003431">
    <property type="entry name" value="B-propeller_Phytase"/>
</dbReference>
<proteinExistence type="predicted"/>
<dbReference type="Proteomes" id="UP000176037">
    <property type="component" value="Unassembled WGS sequence"/>
</dbReference>
<dbReference type="PROSITE" id="PS51662">
    <property type="entry name" value="BP_PHYTASE"/>
    <property type="match status" value="2"/>
</dbReference>
<dbReference type="EMBL" id="MJIC01000014">
    <property type="protein sequence ID" value="OFI33633.1"/>
    <property type="molecule type" value="Genomic_DNA"/>
</dbReference>
<dbReference type="OrthoDB" id="8696437at2"/>
<protein>
    <recommendedName>
        <fullName evidence="2">BPP domain-containing protein</fullName>
    </recommendedName>
</protein>
<evidence type="ECO:0000256" key="1">
    <source>
        <dbReference type="SAM" id="SignalP"/>
    </source>
</evidence>
<organism evidence="3 4">
    <name type="scientific">Alteromonas lipolytica</name>
    <dbReference type="NCBI Taxonomy" id="1856405"/>
    <lineage>
        <taxon>Bacteria</taxon>
        <taxon>Pseudomonadati</taxon>
        <taxon>Pseudomonadota</taxon>
        <taxon>Gammaproteobacteria</taxon>
        <taxon>Alteromonadales</taxon>
        <taxon>Alteromonadaceae</taxon>
        <taxon>Alteromonas/Salinimonas group</taxon>
        <taxon>Alteromonas</taxon>
    </lineage>
</organism>
<dbReference type="GO" id="GO:0016158">
    <property type="term" value="F:inositol hexakisphosphate 3-phosphatase activity"/>
    <property type="evidence" value="ECO:0007669"/>
    <property type="project" value="InterPro"/>
</dbReference>
<evidence type="ECO:0000259" key="2">
    <source>
        <dbReference type="PROSITE" id="PS51662"/>
    </source>
</evidence>
<keyword evidence="4" id="KW-1185">Reference proteome</keyword>
<dbReference type="Gene3D" id="2.120.10.30">
    <property type="entry name" value="TolB, C-terminal domain"/>
    <property type="match status" value="2"/>
</dbReference>
<feature type="domain" description="BPP" evidence="2">
    <location>
        <begin position="300"/>
        <end position="621"/>
    </location>
</feature>
<reference evidence="3 4" key="1">
    <citation type="submission" date="2016-09" db="EMBL/GenBank/DDBJ databases">
        <title>Alteromonas lipolytica, a new species isolated from sea water.</title>
        <authorList>
            <person name="Wu Y.-H."/>
            <person name="Cheng H."/>
            <person name="Xu X.-W."/>
        </authorList>
    </citation>
    <scope>NUCLEOTIDE SEQUENCE [LARGE SCALE GENOMIC DNA]</scope>
    <source>
        <strain evidence="3 4">JW12</strain>
    </source>
</reference>
<evidence type="ECO:0000313" key="3">
    <source>
        <dbReference type="EMBL" id="OFI33633.1"/>
    </source>
</evidence>
<gene>
    <name evidence="3" type="ORF">BFC17_18815</name>
</gene>
<feature type="signal peptide" evidence="1">
    <location>
        <begin position="1"/>
        <end position="18"/>
    </location>
</feature>
<accession>A0A1E8FDT1</accession>
<dbReference type="STRING" id="1856405.BFC17_18815"/>
<evidence type="ECO:0000313" key="4">
    <source>
        <dbReference type="Proteomes" id="UP000176037"/>
    </source>
</evidence>
<dbReference type="SMR" id="A0A1E8FDT1"/>
<dbReference type="SUPFAM" id="SSF50956">
    <property type="entry name" value="Thermostable phytase (3-phytase)"/>
    <property type="match status" value="2"/>
</dbReference>
<dbReference type="RefSeq" id="WP_070176559.1">
    <property type="nucleotide sequence ID" value="NZ_BMJR01000003.1"/>
</dbReference>
<dbReference type="InterPro" id="IPR011042">
    <property type="entry name" value="6-blade_b-propeller_TolB-like"/>
</dbReference>
<dbReference type="Pfam" id="PF02333">
    <property type="entry name" value="Phytase"/>
    <property type="match status" value="1"/>
</dbReference>
<feature type="chain" id="PRO_5009214188" description="BPP domain-containing protein" evidence="1">
    <location>
        <begin position="19"/>
        <end position="625"/>
    </location>
</feature>
<dbReference type="PROSITE" id="PS51257">
    <property type="entry name" value="PROKAR_LIPOPROTEIN"/>
    <property type="match status" value="1"/>
</dbReference>
<dbReference type="AlphaFoldDB" id="A0A1E8FDT1"/>
<comment type="caution">
    <text evidence="3">The sequence shown here is derived from an EMBL/GenBank/DDBJ whole genome shotgun (WGS) entry which is preliminary data.</text>
</comment>